<dbReference type="InterPro" id="IPR003439">
    <property type="entry name" value="ABC_transporter-like_ATP-bd"/>
</dbReference>
<dbReference type="Proteomes" id="UP000594632">
    <property type="component" value="Chromosome"/>
</dbReference>
<gene>
    <name evidence="2" type="ORF">HFC64_01095</name>
    <name evidence="3" type="ORF">SSOP1_1263</name>
</gene>
<dbReference type="SUPFAM" id="SSF52540">
    <property type="entry name" value="P-loop containing nucleoside triphosphate hydrolases"/>
    <property type="match status" value="1"/>
</dbReference>
<evidence type="ECO:0000259" key="1">
    <source>
        <dbReference type="Pfam" id="PF00005"/>
    </source>
</evidence>
<accession>A0A157T075</accession>
<reference evidence="4" key="1">
    <citation type="submission" date="2016-04" db="EMBL/GenBank/DDBJ databases">
        <authorList>
            <person name="Shah S.A."/>
            <person name="Garrett R.A."/>
        </authorList>
    </citation>
    <scope>NUCLEOTIDE SEQUENCE [LARGE SCALE GENOMIC DNA]</scope>
    <source>
        <strain evidence="4">ATCC 35091 / DSM 1616 / JCM 8930 / NBRC 15331 / P1</strain>
    </source>
</reference>
<dbReference type="AlphaFoldDB" id="A0A157T075"/>
<organism evidence="3 4">
    <name type="scientific">Saccharolobus solfataricus</name>
    <name type="common">Sulfolobus solfataricus</name>
    <dbReference type="NCBI Taxonomy" id="2287"/>
    <lineage>
        <taxon>Archaea</taxon>
        <taxon>Thermoproteota</taxon>
        <taxon>Thermoprotei</taxon>
        <taxon>Sulfolobales</taxon>
        <taxon>Sulfolobaceae</taxon>
        <taxon>Saccharolobus</taxon>
    </lineage>
</organism>
<evidence type="ECO:0000313" key="2">
    <source>
        <dbReference type="EMBL" id="QPG48760.1"/>
    </source>
</evidence>
<feature type="domain" description="ABC transporter" evidence="1">
    <location>
        <begin position="17"/>
        <end position="55"/>
    </location>
</feature>
<dbReference type="PATRIC" id="fig|2287.9.peg.1281"/>
<dbReference type="EMBL" id="LT549890">
    <property type="protein sequence ID" value="SAI84817.1"/>
    <property type="molecule type" value="Genomic_DNA"/>
</dbReference>
<proteinExistence type="predicted"/>
<sequence>MKVRETLEFFRKILLGGDIEKVINELNLQDILDNRISDLSEGQKGRISLAKVFMRGG</sequence>
<evidence type="ECO:0000313" key="5">
    <source>
        <dbReference type="Proteomes" id="UP000594632"/>
    </source>
</evidence>
<dbReference type="Pfam" id="PF00005">
    <property type="entry name" value="ABC_tran"/>
    <property type="match status" value="1"/>
</dbReference>
<protein>
    <submittedName>
        <fullName evidence="3">Heme ABC transporter</fullName>
    </submittedName>
</protein>
<evidence type="ECO:0000313" key="3">
    <source>
        <dbReference type="EMBL" id="SAI84817.1"/>
    </source>
</evidence>
<evidence type="ECO:0000313" key="4">
    <source>
        <dbReference type="Proteomes" id="UP000076770"/>
    </source>
</evidence>
<reference evidence="3" key="2">
    <citation type="submission" date="2016-04" db="EMBL/GenBank/DDBJ databases">
        <authorList>
            <person name="Evans L.H."/>
            <person name="Alamgir A."/>
            <person name="Owens N."/>
            <person name="Weber N.D."/>
            <person name="Virtaneva K."/>
            <person name="Barbian K."/>
            <person name="Babar A."/>
            <person name="Rosenke K."/>
        </authorList>
    </citation>
    <scope>NUCLEOTIDE SEQUENCE</scope>
    <source>
        <strain evidence="3">P1</strain>
    </source>
</reference>
<dbReference type="OrthoDB" id="97750at2157"/>
<dbReference type="Proteomes" id="UP000076770">
    <property type="component" value="Chromosome i"/>
</dbReference>
<dbReference type="InterPro" id="IPR027417">
    <property type="entry name" value="P-loop_NTPase"/>
</dbReference>
<dbReference type="GO" id="GO:0016887">
    <property type="term" value="F:ATP hydrolysis activity"/>
    <property type="evidence" value="ECO:0007669"/>
    <property type="project" value="InterPro"/>
</dbReference>
<name>A0A157T075_SACSO</name>
<dbReference type="EMBL" id="CP050869">
    <property type="protein sequence ID" value="QPG48760.1"/>
    <property type="molecule type" value="Genomic_DNA"/>
</dbReference>
<dbReference type="GO" id="GO:0005524">
    <property type="term" value="F:ATP binding"/>
    <property type="evidence" value="ECO:0007669"/>
    <property type="project" value="InterPro"/>
</dbReference>
<dbReference type="Gene3D" id="3.40.50.300">
    <property type="entry name" value="P-loop containing nucleotide triphosphate hydrolases"/>
    <property type="match status" value="1"/>
</dbReference>
<reference evidence="2 5" key="3">
    <citation type="journal article" date="2020" name="Nat. Commun.">
        <title>The structures of two archaeal type IV pili illuminate evolutionary relationships.</title>
        <authorList>
            <person name="Wang F."/>
            <person name="Baquero D.P."/>
            <person name="Su Z."/>
            <person name="Beltran L.C."/>
            <person name="Prangishvili D."/>
            <person name="Krupovic M."/>
            <person name="Egelman E.H."/>
        </authorList>
    </citation>
    <scope>NUCLEOTIDE SEQUENCE [LARGE SCALE GENOMIC DNA]</scope>
    <source>
        <strain evidence="2 5">POZ149</strain>
    </source>
</reference>